<organism evidence="3 4">
    <name type="scientific">Streptomyces griseus subsp. griseus (strain JCM 4626 / CBS 651.72 / NBRC 13350 / KCC S-0626 / ISP 5235)</name>
    <dbReference type="NCBI Taxonomy" id="455632"/>
    <lineage>
        <taxon>Bacteria</taxon>
        <taxon>Bacillati</taxon>
        <taxon>Actinomycetota</taxon>
        <taxon>Actinomycetes</taxon>
        <taxon>Kitasatosporales</taxon>
        <taxon>Streptomycetaceae</taxon>
        <taxon>Streptomyces</taxon>
    </lineage>
</organism>
<dbReference type="PANTHER" id="PTHR34512:SF30">
    <property type="entry name" value="OUTER MEMBRANE PROTEIN ASSEMBLY FACTOR BAMB"/>
    <property type="match status" value="1"/>
</dbReference>
<keyword evidence="1" id="KW-0732">Signal</keyword>
<feature type="signal peptide" evidence="1">
    <location>
        <begin position="1"/>
        <end position="31"/>
    </location>
</feature>
<proteinExistence type="predicted"/>
<dbReference type="InterPro" id="IPR002372">
    <property type="entry name" value="PQQ_rpt_dom"/>
</dbReference>
<dbReference type="SMART" id="SM00564">
    <property type="entry name" value="PQQ"/>
    <property type="match status" value="5"/>
</dbReference>
<accession>B1VR19</accession>
<name>B1VR19_STRGG</name>
<evidence type="ECO:0000313" key="3">
    <source>
        <dbReference type="EMBL" id="BAG20670.1"/>
    </source>
</evidence>
<dbReference type="Gene3D" id="2.130.10.10">
    <property type="entry name" value="YVTN repeat-like/Quinoprotein amine dehydrogenase"/>
    <property type="match status" value="2"/>
</dbReference>
<evidence type="ECO:0000259" key="2">
    <source>
        <dbReference type="Pfam" id="PF13360"/>
    </source>
</evidence>
<dbReference type="HOGENOM" id="CLU_688716_0_0_11"/>
<dbReference type="InterPro" id="IPR011047">
    <property type="entry name" value="Quinoprotein_ADH-like_sf"/>
</dbReference>
<protein>
    <recommendedName>
        <fullName evidence="2">Pyrrolo-quinoline quinone repeat domain-containing protein</fullName>
    </recommendedName>
</protein>
<dbReference type="KEGG" id="sgr:SGR_3841"/>
<dbReference type="SUPFAM" id="SSF50998">
    <property type="entry name" value="Quinoprotein alcohol dehydrogenase-like"/>
    <property type="match status" value="2"/>
</dbReference>
<dbReference type="PATRIC" id="fig|455632.4.peg.3913"/>
<dbReference type="InterPro" id="IPR015943">
    <property type="entry name" value="WD40/YVTN_repeat-like_dom_sf"/>
</dbReference>
<dbReference type="Pfam" id="PF13360">
    <property type="entry name" value="PQQ_2"/>
    <property type="match status" value="1"/>
</dbReference>
<sequence>MGDIRVKLRRTAAVLFGAALAVVTFVTPVGAQSAQTGSSTTYQINARHDGNLVDAGVGAPPLSRKWSRDLGGDVSYPVVAGGRVFVTAASQDGYGTVLHALDADTGENVWEPVDLGGTYWWSALAYGGGRLYAQNPDGVLTAFHPATGAVLWTVTLPDQWSFTSPPTFLGGVVYTGGAGSGGTLYAVNAADGTVRWTRPVQNGDNSSPAVTANGVYVSYACSRTYAFEPASGGPVWDRRTDCSGGGGRTPVVADGGVWTRDGSGDAPSVLNVADGKVRGTYPANGWSPAPAFDGRQGYFVDDGVMQERHSRTLASRWTFQGDGRISTAPIVVNGYVYVGSLSGQLWALNGATGQPVWSTDVGAPINEPDEHNVSQPLTGLGAGGGLVVVPATNLLVAYGQ</sequence>
<dbReference type="EMBL" id="AP009493">
    <property type="protein sequence ID" value="BAG20670.1"/>
    <property type="molecule type" value="Genomic_DNA"/>
</dbReference>
<evidence type="ECO:0000313" key="4">
    <source>
        <dbReference type="Proteomes" id="UP000001685"/>
    </source>
</evidence>
<dbReference type="InterPro" id="IPR018391">
    <property type="entry name" value="PQQ_b-propeller_rpt"/>
</dbReference>
<evidence type="ECO:0000256" key="1">
    <source>
        <dbReference type="SAM" id="SignalP"/>
    </source>
</evidence>
<dbReference type="Proteomes" id="UP000001685">
    <property type="component" value="Chromosome"/>
</dbReference>
<reference evidence="4" key="1">
    <citation type="journal article" date="2008" name="J. Bacteriol.">
        <title>Genome sequence of the streptomycin-producing microorganism Streptomyces griseus IFO 13350.</title>
        <authorList>
            <person name="Ohnishi Y."/>
            <person name="Ishikawa J."/>
            <person name="Hara H."/>
            <person name="Suzuki H."/>
            <person name="Ikenoya M."/>
            <person name="Ikeda H."/>
            <person name="Yamashita A."/>
            <person name="Hattori M."/>
            <person name="Horinouchi S."/>
        </authorList>
    </citation>
    <scope>NUCLEOTIDE SEQUENCE [LARGE SCALE GENOMIC DNA]</scope>
    <source>
        <strain evidence="4">JCM 4626 / NBRC 13350</strain>
    </source>
</reference>
<feature type="domain" description="Pyrrolo-quinoline quinone repeat" evidence="2">
    <location>
        <begin position="137"/>
        <end position="281"/>
    </location>
</feature>
<gene>
    <name evidence="3" type="ordered locus">SGR_3841</name>
</gene>
<feature type="chain" id="PRO_5002769598" description="Pyrrolo-quinoline quinone repeat domain-containing protein" evidence="1">
    <location>
        <begin position="32"/>
        <end position="400"/>
    </location>
</feature>
<dbReference type="eggNOG" id="COG1520">
    <property type="taxonomic scope" value="Bacteria"/>
</dbReference>
<dbReference type="PANTHER" id="PTHR34512">
    <property type="entry name" value="CELL SURFACE PROTEIN"/>
    <property type="match status" value="1"/>
</dbReference>
<dbReference type="AlphaFoldDB" id="B1VR19"/>